<evidence type="ECO:0000313" key="3">
    <source>
        <dbReference type="Proteomes" id="UP000306808"/>
    </source>
</evidence>
<name>A0A4U0P7B6_9SPHI</name>
<feature type="signal peptide" evidence="1">
    <location>
        <begin position="1"/>
        <end position="24"/>
    </location>
</feature>
<dbReference type="AlphaFoldDB" id="A0A4U0P7B6"/>
<sequence length="297" mass="32663">MKTNKLLRTLILFLSLGWIMGATAQTDRTFNAFGGTFKAQPNSSSASPETTVFYIHQTQNRITGTVVSENPSRKGTLAGSVNNGIASGTITWTQGASGDEKFNIIKDQRIQYLAFRYFKAGSNSAYLIHTMEQHSNLKALPDNGSTSTGSLSKLETVTMGKRSTNSIANQLIKKEARKIAGFYRIKGLMDVKGIKHDVYVEIKDIPNTADKSKSKVTAFIVGERYGLGTGGRLFEGSVDEDDISVVIDVIYEEVNRRTSWAKGRIVWTNSGMALVAPKQSYRMEKVTKAIAERQGNK</sequence>
<dbReference type="Proteomes" id="UP000306808">
    <property type="component" value="Unassembled WGS sequence"/>
</dbReference>
<dbReference type="RefSeq" id="WP_136899921.1">
    <property type="nucleotide sequence ID" value="NZ_SUME01000001.1"/>
</dbReference>
<keyword evidence="1" id="KW-0732">Signal</keyword>
<accession>A0A4U0P7B6</accession>
<evidence type="ECO:0000256" key="1">
    <source>
        <dbReference type="SAM" id="SignalP"/>
    </source>
</evidence>
<gene>
    <name evidence="2" type="ORF">FAZ15_03600</name>
</gene>
<keyword evidence="3" id="KW-1185">Reference proteome</keyword>
<reference evidence="2 3" key="1">
    <citation type="submission" date="2019-04" db="EMBL/GenBank/DDBJ databases">
        <title>Sphingobacterium olei sp. nov., isolated from oil-contaminated soil.</title>
        <authorList>
            <person name="Liu B."/>
        </authorList>
    </citation>
    <scope>NUCLEOTIDE SEQUENCE [LARGE SCALE GENOMIC DNA]</scope>
    <source>
        <strain evidence="2 3">HAL-9</strain>
    </source>
</reference>
<protein>
    <submittedName>
        <fullName evidence="2">Uncharacterized protein</fullName>
    </submittedName>
</protein>
<comment type="caution">
    <text evidence="2">The sequence shown here is derived from an EMBL/GenBank/DDBJ whole genome shotgun (WGS) entry which is preliminary data.</text>
</comment>
<dbReference type="EMBL" id="SUME01000001">
    <property type="protein sequence ID" value="TJZ63377.1"/>
    <property type="molecule type" value="Genomic_DNA"/>
</dbReference>
<organism evidence="2 3">
    <name type="scientific">Sphingobacterium olei</name>
    <dbReference type="NCBI Taxonomy" id="2571155"/>
    <lineage>
        <taxon>Bacteria</taxon>
        <taxon>Pseudomonadati</taxon>
        <taxon>Bacteroidota</taxon>
        <taxon>Sphingobacteriia</taxon>
        <taxon>Sphingobacteriales</taxon>
        <taxon>Sphingobacteriaceae</taxon>
        <taxon>Sphingobacterium</taxon>
    </lineage>
</organism>
<dbReference type="OrthoDB" id="1490449at2"/>
<feature type="chain" id="PRO_5021014209" evidence="1">
    <location>
        <begin position="25"/>
        <end position="297"/>
    </location>
</feature>
<evidence type="ECO:0000313" key="2">
    <source>
        <dbReference type="EMBL" id="TJZ63377.1"/>
    </source>
</evidence>
<proteinExistence type="predicted"/>